<evidence type="ECO:0000256" key="7">
    <source>
        <dbReference type="ARBA" id="ARBA00023172"/>
    </source>
</evidence>
<dbReference type="InterPro" id="IPR050090">
    <property type="entry name" value="Tyrosine_recombinase_XerCD"/>
</dbReference>
<evidence type="ECO:0000256" key="1">
    <source>
        <dbReference type="ARBA" id="ARBA00004496"/>
    </source>
</evidence>
<accession>A0A437K4F8</accession>
<dbReference type="Pfam" id="PF00589">
    <property type="entry name" value="Phage_integrase"/>
    <property type="match status" value="1"/>
</dbReference>
<dbReference type="InterPro" id="IPR044068">
    <property type="entry name" value="CB"/>
</dbReference>
<evidence type="ECO:0000313" key="12">
    <source>
        <dbReference type="EMBL" id="RVT57232.1"/>
    </source>
</evidence>
<evidence type="ECO:0000256" key="5">
    <source>
        <dbReference type="ARBA" id="ARBA00022908"/>
    </source>
</evidence>
<evidence type="ECO:0000256" key="6">
    <source>
        <dbReference type="ARBA" id="ARBA00023125"/>
    </source>
</evidence>
<dbReference type="InterPro" id="IPR002104">
    <property type="entry name" value="Integrase_catalytic"/>
</dbReference>
<keyword evidence="5" id="KW-0229">DNA integration</keyword>
<dbReference type="PROSITE" id="PS51900">
    <property type="entry name" value="CB"/>
    <property type="match status" value="1"/>
</dbReference>
<dbReference type="Proteomes" id="UP000288024">
    <property type="component" value="Unassembled WGS sequence"/>
</dbReference>
<keyword evidence="2" id="KW-0963">Cytoplasm</keyword>
<dbReference type="AlphaFoldDB" id="A0A437K4F8"/>
<keyword evidence="6 9" id="KW-0238">DNA-binding</keyword>
<keyword evidence="7" id="KW-0233">DNA recombination</keyword>
<feature type="domain" description="Core-binding (CB)" evidence="11">
    <location>
        <begin position="10"/>
        <end position="103"/>
    </location>
</feature>
<dbReference type="PROSITE" id="PS51898">
    <property type="entry name" value="TYR_RECOMBINASE"/>
    <property type="match status" value="1"/>
</dbReference>
<dbReference type="PANTHER" id="PTHR30349">
    <property type="entry name" value="PHAGE INTEGRASE-RELATED"/>
    <property type="match status" value="1"/>
</dbReference>
<dbReference type="InterPro" id="IPR011010">
    <property type="entry name" value="DNA_brk_join_enz"/>
</dbReference>
<dbReference type="InterPro" id="IPR013762">
    <property type="entry name" value="Integrase-like_cat_sf"/>
</dbReference>
<evidence type="ECO:0000313" key="13">
    <source>
        <dbReference type="Proteomes" id="UP000288024"/>
    </source>
</evidence>
<keyword evidence="4" id="KW-0159">Chromosome partition</keyword>
<evidence type="ECO:0000259" key="10">
    <source>
        <dbReference type="PROSITE" id="PS51898"/>
    </source>
</evidence>
<dbReference type="SUPFAM" id="SSF56349">
    <property type="entry name" value="DNA breaking-rejoining enzymes"/>
    <property type="match status" value="1"/>
</dbReference>
<dbReference type="Gene3D" id="1.10.150.130">
    <property type="match status" value="1"/>
</dbReference>
<reference evidence="12 13" key="1">
    <citation type="submission" date="2019-01" db="EMBL/GenBank/DDBJ databases">
        <title>Bacillus sp. M5HDSG1-1, whole genome shotgun sequence.</title>
        <authorList>
            <person name="Tuo L."/>
        </authorList>
    </citation>
    <scope>NUCLEOTIDE SEQUENCE [LARGE SCALE GENOMIC DNA]</scope>
    <source>
        <strain evidence="12 13">M5HDSG1-1</strain>
    </source>
</reference>
<sequence>MNSKDKHHLDMEKDLLSYYEEELDIFRVYLEDLGYSSLTIRNYFYDIKLFLIFLYDHKSQKVGLDTVTKQDIAGFLRKHHRKASKASRNRRLMTLRTLYKSLMKSEVLVYNPAQDVDMAKQEKGRLPTYLSDEELLLLFTSMPPSDYYIRNKCILMLMGLAGLRVVEVHNLNISDIIRDQEDPGIEVSGKGNKARYIPLPIPLYQLLLDYERVFRAKPKPNHSNAFFLSKRGVRISRRRIQEITENAFEFLEQQPGFQYLEQKKLTAHKLRHTFGTSMVRDGTDLVTIQQLMGHTNLNTTQIYTHVSNEQKQKAMRNKDVSRFFSN</sequence>
<evidence type="ECO:0000259" key="11">
    <source>
        <dbReference type="PROSITE" id="PS51900"/>
    </source>
</evidence>
<gene>
    <name evidence="12" type="ORF">EM808_25185</name>
</gene>
<dbReference type="GO" id="GO:0051301">
    <property type="term" value="P:cell division"/>
    <property type="evidence" value="ECO:0007669"/>
    <property type="project" value="UniProtKB-KW"/>
</dbReference>
<comment type="caution">
    <text evidence="12">The sequence shown here is derived from an EMBL/GenBank/DDBJ whole genome shotgun (WGS) entry which is preliminary data.</text>
</comment>
<evidence type="ECO:0000256" key="9">
    <source>
        <dbReference type="PROSITE-ProRule" id="PRU01248"/>
    </source>
</evidence>
<dbReference type="GO" id="GO:0005737">
    <property type="term" value="C:cytoplasm"/>
    <property type="evidence" value="ECO:0007669"/>
    <property type="project" value="UniProtKB-SubCell"/>
</dbReference>
<comment type="subcellular location">
    <subcellularLocation>
        <location evidence="1">Cytoplasm</location>
    </subcellularLocation>
</comment>
<dbReference type="GO" id="GO:0003677">
    <property type="term" value="F:DNA binding"/>
    <property type="evidence" value="ECO:0007669"/>
    <property type="project" value="UniProtKB-UniRule"/>
</dbReference>
<name>A0A437K4F8_9BACI</name>
<dbReference type="Pfam" id="PF02899">
    <property type="entry name" value="Phage_int_SAM_1"/>
    <property type="match status" value="1"/>
</dbReference>
<keyword evidence="3" id="KW-0132">Cell division</keyword>
<dbReference type="InterPro" id="IPR004107">
    <property type="entry name" value="Integrase_SAM-like_N"/>
</dbReference>
<organism evidence="12 13">
    <name type="scientific">Niallia taxi</name>
    <dbReference type="NCBI Taxonomy" id="2499688"/>
    <lineage>
        <taxon>Bacteria</taxon>
        <taxon>Bacillati</taxon>
        <taxon>Bacillota</taxon>
        <taxon>Bacilli</taxon>
        <taxon>Bacillales</taxon>
        <taxon>Bacillaceae</taxon>
        <taxon>Niallia</taxon>
    </lineage>
</organism>
<dbReference type="GO" id="GO:0007059">
    <property type="term" value="P:chromosome segregation"/>
    <property type="evidence" value="ECO:0007669"/>
    <property type="project" value="UniProtKB-KW"/>
</dbReference>
<dbReference type="RefSeq" id="WP_127742056.1">
    <property type="nucleotide sequence ID" value="NZ_RZTZ01000018.1"/>
</dbReference>
<dbReference type="EMBL" id="RZTZ01000018">
    <property type="protein sequence ID" value="RVT57232.1"/>
    <property type="molecule type" value="Genomic_DNA"/>
</dbReference>
<dbReference type="PANTHER" id="PTHR30349:SF77">
    <property type="entry name" value="TYROSINE RECOMBINASE XERC"/>
    <property type="match status" value="1"/>
</dbReference>
<keyword evidence="8" id="KW-0131">Cell cycle</keyword>
<keyword evidence="13" id="KW-1185">Reference proteome</keyword>
<evidence type="ECO:0000256" key="4">
    <source>
        <dbReference type="ARBA" id="ARBA00022829"/>
    </source>
</evidence>
<evidence type="ECO:0000256" key="2">
    <source>
        <dbReference type="ARBA" id="ARBA00022490"/>
    </source>
</evidence>
<dbReference type="GO" id="GO:0006310">
    <property type="term" value="P:DNA recombination"/>
    <property type="evidence" value="ECO:0007669"/>
    <property type="project" value="UniProtKB-KW"/>
</dbReference>
<proteinExistence type="predicted"/>
<evidence type="ECO:0000256" key="3">
    <source>
        <dbReference type="ARBA" id="ARBA00022618"/>
    </source>
</evidence>
<dbReference type="Gene3D" id="1.10.443.10">
    <property type="entry name" value="Intergrase catalytic core"/>
    <property type="match status" value="1"/>
</dbReference>
<dbReference type="InterPro" id="IPR010998">
    <property type="entry name" value="Integrase_recombinase_N"/>
</dbReference>
<protein>
    <submittedName>
        <fullName evidence="12">Integrase</fullName>
    </submittedName>
</protein>
<dbReference type="GO" id="GO:0015074">
    <property type="term" value="P:DNA integration"/>
    <property type="evidence" value="ECO:0007669"/>
    <property type="project" value="UniProtKB-KW"/>
</dbReference>
<evidence type="ECO:0000256" key="8">
    <source>
        <dbReference type="ARBA" id="ARBA00023306"/>
    </source>
</evidence>
<feature type="domain" description="Tyr recombinase" evidence="10">
    <location>
        <begin position="125"/>
        <end position="316"/>
    </location>
</feature>